<evidence type="ECO:0000313" key="2">
    <source>
        <dbReference type="Proteomes" id="UP000003477"/>
    </source>
</evidence>
<proteinExistence type="predicted"/>
<evidence type="ECO:0000313" key="1">
    <source>
        <dbReference type="EMBL" id="EHJ13178.1"/>
    </source>
</evidence>
<comment type="caution">
    <text evidence="1">The sequence shown here is derived from an EMBL/GenBank/DDBJ whole genome shotgun (WGS) entry which is preliminary data.</text>
</comment>
<reference evidence="1 2" key="1">
    <citation type="journal article" date="2011" name="Front. Microbiol.">
        <title>Two Strains of Crocosphaera watsonii with Highly Conserved Genomes are Distinguished by Strain-Specific Features.</title>
        <authorList>
            <person name="Bench S.R."/>
            <person name="Ilikchyan I.N."/>
            <person name="Tripp H.J."/>
            <person name="Zehr J.P."/>
        </authorList>
    </citation>
    <scope>NUCLEOTIDE SEQUENCE [LARGE SCALE GENOMIC DNA]</scope>
    <source>
        <strain evidence="1 2">WH 0003</strain>
    </source>
</reference>
<dbReference type="RefSeq" id="WP_007310418.1">
    <property type="nucleotide sequence ID" value="NZ_AESD01000327.1"/>
</dbReference>
<accession>G5J3P0</accession>
<sequence>MLESPTTGDQLSKVIDRLQPIAKSESAAFSLLRELDSYRCYGE</sequence>
<dbReference type="Proteomes" id="UP000003477">
    <property type="component" value="Unassembled WGS sequence"/>
</dbReference>
<dbReference type="PATRIC" id="fig|423471.3.peg.1983"/>
<dbReference type="AlphaFoldDB" id="G5J3P0"/>
<dbReference type="GeneID" id="88769980"/>
<name>G5J3P0_CROWT</name>
<dbReference type="EMBL" id="AESD01000327">
    <property type="protein sequence ID" value="EHJ13178.1"/>
    <property type="molecule type" value="Genomic_DNA"/>
</dbReference>
<protein>
    <submittedName>
        <fullName evidence="1">Uncharacterized protein</fullName>
    </submittedName>
</protein>
<organism evidence="1 2">
    <name type="scientific">Crocosphaera watsonii WH 0003</name>
    <dbReference type="NCBI Taxonomy" id="423471"/>
    <lineage>
        <taxon>Bacteria</taxon>
        <taxon>Bacillati</taxon>
        <taxon>Cyanobacteriota</taxon>
        <taxon>Cyanophyceae</taxon>
        <taxon>Oscillatoriophycideae</taxon>
        <taxon>Chroococcales</taxon>
        <taxon>Aphanothecaceae</taxon>
        <taxon>Crocosphaera</taxon>
    </lineage>
</organism>
<gene>
    <name evidence="1" type="ORF">CWATWH0003_2115</name>
</gene>